<dbReference type="Proteomes" id="UP001287286">
    <property type="component" value="Unassembled WGS sequence"/>
</dbReference>
<gene>
    <name evidence="12" type="ORF">PCL_09420</name>
    <name evidence="11" type="ORF">Purlil1_656</name>
</gene>
<organism evidence="12 13">
    <name type="scientific">Purpureocillium lilacinum</name>
    <name type="common">Paecilomyces lilacinus</name>
    <dbReference type="NCBI Taxonomy" id="33203"/>
    <lineage>
        <taxon>Eukaryota</taxon>
        <taxon>Fungi</taxon>
        <taxon>Dikarya</taxon>
        <taxon>Ascomycota</taxon>
        <taxon>Pezizomycotina</taxon>
        <taxon>Sordariomycetes</taxon>
        <taxon>Hypocreomycetidae</taxon>
        <taxon>Hypocreales</taxon>
        <taxon>Ophiocordycipitaceae</taxon>
        <taxon>Purpureocillium</taxon>
    </lineage>
</organism>
<keyword evidence="5" id="KW-0547">Nucleotide-binding</keyword>
<dbReference type="InterPro" id="IPR027417">
    <property type="entry name" value="P-loop_NTPase"/>
</dbReference>
<evidence type="ECO:0000313" key="14">
    <source>
        <dbReference type="Proteomes" id="UP001287286"/>
    </source>
</evidence>
<dbReference type="HAMAP" id="MF_00328">
    <property type="entry name" value="Guanylate_kinase"/>
    <property type="match status" value="1"/>
</dbReference>
<dbReference type="SMART" id="SM00072">
    <property type="entry name" value="GuKc"/>
    <property type="match status" value="1"/>
</dbReference>
<feature type="domain" description="Guanylate kinase-like" evidence="10">
    <location>
        <begin position="102"/>
        <end position="284"/>
    </location>
</feature>
<dbReference type="NCBIfam" id="TIGR03263">
    <property type="entry name" value="guanyl_kin"/>
    <property type="match status" value="1"/>
</dbReference>
<name>A0A2U3EI05_PURLI</name>
<dbReference type="EMBL" id="JAWRVI010000002">
    <property type="protein sequence ID" value="KAK4094960.1"/>
    <property type="molecule type" value="Genomic_DNA"/>
</dbReference>
<dbReference type="InterPro" id="IPR008145">
    <property type="entry name" value="GK/Ca_channel_bsu"/>
</dbReference>
<keyword evidence="6" id="KW-0418">Kinase</keyword>
<protein>
    <recommendedName>
        <fullName evidence="3">Guanylate kinase</fullName>
        <ecNumber evidence="2">2.7.4.8</ecNumber>
    </recommendedName>
    <alternativeName>
        <fullName evidence="8">GMP kinase</fullName>
    </alternativeName>
</protein>
<comment type="similarity">
    <text evidence="1">Belongs to the guanylate kinase family.</text>
</comment>
<dbReference type="CDD" id="cd00071">
    <property type="entry name" value="GMPK"/>
    <property type="match status" value="1"/>
</dbReference>
<dbReference type="AlphaFoldDB" id="A0A2U3EI05"/>
<sequence length="289" mass="32571">MLAHWARGSAARSPAHGHTRATKRAPPPPAGFNLAATRRSRSLWRPPSKRLRLTENGHPCVLPHCPILLNAHPHSSRRARYERGETKHADPRFAAATVPPDNRPIVVSGPSGVGKGTLYNLLFQRHPETFTLSVSHTTRSPRDGEQDGVHYHFVPMDHFEDLIGRDGFVEHAKFGGNRYGTSKMTIEEQTKKGKVVLLDIEMEGVKQIKQSDFPARYVFISPPSFETLESRLRGRGTEKEESIQKRLAQAKNELEYSKTPGVHDLIIVNDDLEKAYKEFEDFVYKPLDA</sequence>
<evidence type="ECO:0000256" key="3">
    <source>
        <dbReference type="ARBA" id="ARBA00016296"/>
    </source>
</evidence>
<dbReference type="InterPro" id="IPR008144">
    <property type="entry name" value="Guanylate_kin-like_dom"/>
</dbReference>
<dbReference type="EC" id="2.7.4.8" evidence="2"/>
<keyword evidence="7" id="KW-0067">ATP-binding</keyword>
<evidence type="ECO:0000256" key="7">
    <source>
        <dbReference type="ARBA" id="ARBA00022840"/>
    </source>
</evidence>
<proteinExistence type="inferred from homology"/>
<reference evidence="12" key="1">
    <citation type="submission" date="2015-05" db="EMBL/GenBank/DDBJ databases">
        <authorList>
            <person name="Wang D.B."/>
            <person name="Wang M."/>
        </authorList>
    </citation>
    <scope>NUCLEOTIDE SEQUENCE</scope>
    <source>
        <strain evidence="12">36-1</strain>
    </source>
</reference>
<dbReference type="FunFam" id="3.30.63.10:FF:000002">
    <property type="entry name" value="Guanylate kinase 1"/>
    <property type="match status" value="1"/>
</dbReference>
<evidence type="ECO:0000256" key="4">
    <source>
        <dbReference type="ARBA" id="ARBA00022679"/>
    </source>
</evidence>
<dbReference type="SUPFAM" id="SSF52540">
    <property type="entry name" value="P-loop containing nucleoside triphosphate hydrolases"/>
    <property type="match status" value="1"/>
</dbReference>
<evidence type="ECO:0000313" key="12">
    <source>
        <dbReference type="EMBL" id="PWI74144.1"/>
    </source>
</evidence>
<accession>A0A2U3EI05</accession>
<dbReference type="PANTHER" id="PTHR23117:SF13">
    <property type="entry name" value="GUANYLATE KINASE"/>
    <property type="match status" value="1"/>
</dbReference>
<keyword evidence="4" id="KW-0808">Transferase</keyword>
<evidence type="ECO:0000256" key="8">
    <source>
        <dbReference type="ARBA" id="ARBA00030128"/>
    </source>
</evidence>
<dbReference type="GO" id="GO:0005524">
    <property type="term" value="F:ATP binding"/>
    <property type="evidence" value="ECO:0007669"/>
    <property type="project" value="UniProtKB-KW"/>
</dbReference>
<dbReference type="InterPro" id="IPR017665">
    <property type="entry name" value="Guanylate_kinase"/>
</dbReference>
<dbReference type="PROSITE" id="PS00856">
    <property type="entry name" value="GUANYLATE_KINASE_1"/>
    <property type="match status" value="1"/>
</dbReference>
<evidence type="ECO:0000313" key="13">
    <source>
        <dbReference type="Proteomes" id="UP000245956"/>
    </source>
</evidence>
<dbReference type="GO" id="GO:0004385">
    <property type="term" value="F:GMP kinase activity"/>
    <property type="evidence" value="ECO:0007669"/>
    <property type="project" value="UniProtKB-EC"/>
</dbReference>
<reference evidence="11" key="3">
    <citation type="submission" date="2023-11" db="EMBL/GenBank/DDBJ databases">
        <authorList>
            <person name="Beijen E."/>
            <person name="Ohm R.A."/>
        </authorList>
    </citation>
    <scope>NUCLEOTIDE SEQUENCE</scope>
    <source>
        <strain evidence="11">CBS 150709</strain>
    </source>
</reference>
<dbReference type="FunFam" id="3.40.50.300:FF:000776">
    <property type="entry name" value="Guanylate kinase 2"/>
    <property type="match status" value="1"/>
</dbReference>
<dbReference type="Proteomes" id="UP000245956">
    <property type="component" value="Unassembled WGS sequence"/>
</dbReference>
<keyword evidence="14" id="KW-1185">Reference proteome</keyword>
<reference evidence="12 13" key="2">
    <citation type="journal article" date="2016" name="Front. Microbiol.">
        <title>Genome and transcriptome sequences reveal the specific parasitism of the nematophagous Purpureocillium lilacinum 36-1.</title>
        <authorList>
            <person name="Xie J."/>
            <person name="Li S."/>
            <person name="Mo C."/>
            <person name="Xiao X."/>
            <person name="Peng D."/>
            <person name="Wang G."/>
            <person name="Xiao Y."/>
        </authorList>
    </citation>
    <scope>NUCLEOTIDE SEQUENCE [LARGE SCALE GENOMIC DNA]</scope>
    <source>
        <strain evidence="12 13">36-1</strain>
    </source>
</reference>
<dbReference type="Gene3D" id="3.40.50.300">
    <property type="entry name" value="P-loop containing nucleotide triphosphate hydrolases"/>
    <property type="match status" value="1"/>
</dbReference>
<feature type="region of interest" description="Disordered" evidence="9">
    <location>
        <begin position="1"/>
        <end position="45"/>
    </location>
</feature>
<evidence type="ECO:0000256" key="6">
    <source>
        <dbReference type="ARBA" id="ARBA00022777"/>
    </source>
</evidence>
<evidence type="ECO:0000313" key="11">
    <source>
        <dbReference type="EMBL" id="KAK4094960.1"/>
    </source>
</evidence>
<dbReference type="PROSITE" id="PS50052">
    <property type="entry name" value="GUANYLATE_KINASE_2"/>
    <property type="match status" value="1"/>
</dbReference>
<reference evidence="11 14" key="4">
    <citation type="journal article" date="2024" name="Microbiol. Resour. Announc.">
        <title>Genome annotations for the ascomycete fungi Trichoderma harzianum, Trichoderma aggressivum, and Purpureocillium lilacinum.</title>
        <authorList>
            <person name="Beijen E.P.W."/>
            <person name="Ohm R.A."/>
        </authorList>
    </citation>
    <scope>NUCLEOTIDE SEQUENCE [LARGE SCALE GENOMIC DNA]</scope>
    <source>
        <strain evidence="11 14">CBS 150709</strain>
    </source>
</reference>
<evidence type="ECO:0000256" key="1">
    <source>
        <dbReference type="ARBA" id="ARBA00005790"/>
    </source>
</evidence>
<dbReference type="InterPro" id="IPR020590">
    <property type="entry name" value="Guanylate_kinase_CS"/>
</dbReference>
<dbReference type="Gene3D" id="3.30.63.10">
    <property type="entry name" value="Guanylate Kinase phosphate binding domain"/>
    <property type="match status" value="1"/>
</dbReference>
<comment type="caution">
    <text evidence="12">The sequence shown here is derived from an EMBL/GenBank/DDBJ whole genome shotgun (WGS) entry which is preliminary data.</text>
</comment>
<evidence type="ECO:0000256" key="2">
    <source>
        <dbReference type="ARBA" id="ARBA00012961"/>
    </source>
</evidence>
<dbReference type="EMBL" id="LCWV01000004">
    <property type="protein sequence ID" value="PWI74144.1"/>
    <property type="molecule type" value="Genomic_DNA"/>
</dbReference>
<dbReference type="PANTHER" id="PTHR23117">
    <property type="entry name" value="GUANYLATE KINASE-RELATED"/>
    <property type="match status" value="1"/>
</dbReference>
<evidence type="ECO:0000259" key="10">
    <source>
        <dbReference type="PROSITE" id="PS50052"/>
    </source>
</evidence>
<dbReference type="Pfam" id="PF00625">
    <property type="entry name" value="Guanylate_kin"/>
    <property type="match status" value="1"/>
</dbReference>
<dbReference type="GO" id="GO:0005829">
    <property type="term" value="C:cytosol"/>
    <property type="evidence" value="ECO:0007669"/>
    <property type="project" value="TreeGrafter"/>
</dbReference>
<evidence type="ECO:0000256" key="9">
    <source>
        <dbReference type="SAM" id="MobiDB-lite"/>
    </source>
</evidence>
<evidence type="ECO:0000256" key="5">
    <source>
        <dbReference type="ARBA" id="ARBA00022741"/>
    </source>
</evidence>